<dbReference type="Proteomes" id="UP001227101">
    <property type="component" value="Chromosome"/>
</dbReference>
<accession>A0ABY8XJW2</accession>
<reference evidence="1 2" key="1">
    <citation type="submission" date="2023-06" db="EMBL/GenBank/DDBJ databases">
        <authorList>
            <person name="Oyuntsetseg B."/>
            <person name="Kim S.B."/>
        </authorList>
    </citation>
    <scope>NUCLEOTIDE SEQUENCE [LARGE SCALE GENOMIC DNA]</scope>
    <source>
        <strain evidence="1 2">2-2</strain>
    </source>
</reference>
<gene>
    <name evidence="1" type="ORF">QP939_45135</name>
</gene>
<dbReference type="SUPFAM" id="SSF53474">
    <property type="entry name" value="alpha/beta-Hydrolases"/>
    <property type="match status" value="1"/>
</dbReference>
<dbReference type="GO" id="GO:0016787">
    <property type="term" value="F:hydrolase activity"/>
    <property type="evidence" value="ECO:0007669"/>
    <property type="project" value="UniProtKB-KW"/>
</dbReference>
<organism evidence="1 2">
    <name type="scientific">Amycolatopsis nalaikhensis</name>
    <dbReference type="NCBI Taxonomy" id="715472"/>
    <lineage>
        <taxon>Bacteria</taxon>
        <taxon>Bacillati</taxon>
        <taxon>Actinomycetota</taxon>
        <taxon>Actinomycetes</taxon>
        <taxon>Pseudonocardiales</taxon>
        <taxon>Pseudonocardiaceae</taxon>
        <taxon>Amycolatopsis</taxon>
    </lineage>
</organism>
<protein>
    <submittedName>
        <fullName evidence="1">Alpha/beta hydrolase</fullName>
    </submittedName>
</protein>
<dbReference type="EMBL" id="CP127173">
    <property type="protein sequence ID" value="WIV55914.1"/>
    <property type="molecule type" value="Genomic_DNA"/>
</dbReference>
<keyword evidence="2" id="KW-1185">Reference proteome</keyword>
<proteinExistence type="predicted"/>
<evidence type="ECO:0000313" key="2">
    <source>
        <dbReference type="Proteomes" id="UP001227101"/>
    </source>
</evidence>
<name>A0ABY8XJW2_9PSEU</name>
<evidence type="ECO:0000313" key="1">
    <source>
        <dbReference type="EMBL" id="WIV55914.1"/>
    </source>
</evidence>
<dbReference type="Gene3D" id="3.40.50.1820">
    <property type="entry name" value="alpha/beta hydrolase"/>
    <property type="match status" value="1"/>
</dbReference>
<sequence>MTSPRPSAGARVLDPVEYYHSGATAFFASQRDQRFSYCLYVPGAHRTAKAPLPLTVVVHGTQRMAERYRDAYRGFAEERETVVLAPLFPAGIGEPGDLHGFKRLSFHGVRFDRVLLDIVDEVARRYRVDAAKFALHGFSGGGQFVHRFAYLHAHRLSALSIGAPGRVTRIDPRVPWWPGTADLRERFGVDLDLPALRAVPVQMVVGAEDTETWEIAEPGVDAGGDTRVERLASLRDNFTRHGIDVRFDVVPGLAHRGLELQPVVQDFFAGVLAGRS</sequence>
<dbReference type="InterPro" id="IPR029058">
    <property type="entry name" value="AB_hydrolase_fold"/>
</dbReference>
<keyword evidence="1" id="KW-0378">Hydrolase</keyword>
<dbReference type="RefSeq" id="WP_285452975.1">
    <property type="nucleotide sequence ID" value="NZ_CP127173.1"/>
</dbReference>